<protein>
    <recommendedName>
        <fullName evidence="2">ER membrane protein complex subunit 1</fullName>
    </recommendedName>
</protein>
<sequence length="286" mass="32243">MAVHESSVFGLSRDGRLIEFEEDSEIFRDHKHPKDTPLLPVEGVAFLPITRQDGSIFLITQKGTLVEWRTKIHKDFNPLFGLPRWINHGAPQGMEGGERVISPISGMIAGHALRIFGISNKGKVYEWRKTMFDIDRRSRELKPVFEEQWAHHGMPNGVPLLANGFPVVTKYGVFLERQDHLLSRLYLTSNKLVKVKVTSAEEDAQIATIPKSESWAWQMHPLPTELGGDPQTAVNITLVPSPTSLCRRPKVTKVPDHKAYYEDGVQKLKPKPNLRIVEGLVGLASY</sequence>
<name>A0A7S0D4C0_9EUKA</name>
<accession>A0A7S0D4C0</accession>
<proteinExistence type="predicted"/>
<gene>
    <name evidence="1" type="ORF">LAMO00422_LOCUS7168</name>
</gene>
<dbReference type="EMBL" id="HBEM01010219">
    <property type="protein sequence ID" value="CAD8443313.1"/>
    <property type="molecule type" value="Transcribed_RNA"/>
</dbReference>
<evidence type="ECO:0000313" key="1">
    <source>
        <dbReference type="EMBL" id="CAD8443313.1"/>
    </source>
</evidence>
<organism evidence="1">
    <name type="scientific">Amorphochlora amoebiformis</name>
    <dbReference type="NCBI Taxonomy" id="1561963"/>
    <lineage>
        <taxon>Eukaryota</taxon>
        <taxon>Sar</taxon>
        <taxon>Rhizaria</taxon>
        <taxon>Cercozoa</taxon>
        <taxon>Chlorarachniophyceae</taxon>
        <taxon>Amorphochlora</taxon>
    </lineage>
</organism>
<reference evidence="1" key="1">
    <citation type="submission" date="2021-01" db="EMBL/GenBank/DDBJ databases">
        <authorList>
            <person name="Corre E."/>
            <person name="Pelletier E."/>
            <person name="Niang G."/>
            <person name="Scheremetjew M."/>
            <person name="Finn R."/>
            <person name="Kale V."/>
            <person name="Holt S."/>
            <person name="Cochrane G."/>
            <person name="Meng A."/>
            <person name="Brown T."/>
            <person name="Cohen L."/>
        </authorList>
    </citation>
    <scope>NUCLEOTIDE SEQUENCE</scope>
    <source>
        <strain evidence="1">CCMP2058</strain>
    </source>
</reference>
<dbReference type="AlphaFoldDB" id="A0A7S0D4C0"/>
<evidence type="ECO:0008006" key="2">
    <source>
        <dbReference type="Google" id="ProtNLM"/>
    </source>
</evidence>